<proteinExistence type="predicted"/>
<organism evidence="1 2">
    <name type="scientific">Marinicrinis lubricantis</name>
    <dbReference type="NCBI Taxonomy" id="2086470"/>
    <lineage>
        <taxon>Bacteria</taxon>
        <taxon>Bacillati</taxon>
        <taxon>Bacillota</taxon>
        <taxon>Bacilli</taxon>
        <taxon>Bacillales</taxon>
        <taxon>Paenibacillaceae</taxon>
    </lineage>
</organism>
<dbReference type="PANTHER" id="PTHR45458">
    <property type="entry name" value="SHORT-CHAIN DEHYDROGENASE/REDUCTASE SDR"/>
    <property type="match status" value="1"/>
</dbReference>
<evidence type="ECO:0000313" key="2">
    <source>
        <dbReference type="Proteomes" id="UP001596250"/>
    </source>
</evidence>
<name>A0ABW1IUN0_9BACL</name>
<dbReference type="CDD" id="cd05325">
    <property type="entry name" value="carb_red_sniffer_like_SDR_c"/>
    <property type="match status" value="1"/>
</dbReference>
<dbReference type="InterPro" id="IPR036291">
    <property type="entry name" value="NAD(P)-bd_dom_sf"/>
</dbReference>
<comment type="caution">
    <text evidence="1">The sequence shown here is derived from an EMBL/GenBank/DDBJ whole genome shotgun (WGS) entry which is preliminary data.</text>
</comment>
<sequence>MMGNMALVTGAGRGVGFALVKQLLDKGWTVFAGMHTQEERLMELQHLRGEQLHAVLMDVSSTESVHQAKKQVEEHTDRLDLVINNAAILGDTERTILDGLDLEDVQQVFNVNTLGPLRTAEAFMPLLLNSEQKLMVNISSEAGRIGVNGRNSWFAYTMSKSALNMQSVLIHNQIKQEGGQVLILHPGWVKTYMRGVLDEAADLTPEQSAEGILQQIERHKEWMGDHPAFIDYAGNKMTW</sequence>
<accession>A0ABW1IUN0</accession>
<dbReference type="SUPFAM" id="SSF51735">
    <property type="entry name" value="NAD(P)-binding Rossmann-fold domains"/>
    <property type="match status" value="1"/>
</dbReference>
<dbReference type="PANTHER" id="PTHR45458:SF1">
    <property type="entry name" value="SHORT CHAIN DEHYDROGENASE"/>
    <property type="match status" value="1"/>
</dbReference>
<dbReference type="Proteomes" id="UP001596250">
    <property type="component" value="Unassembled WGS sequence"/>
</dbReference>
<protein>
    <submittedName>
        <fullName evidence="1">SDR family oxidoreductase</fullName>
    </submittedName>
</protein>
<keyword evidence="2" id="KW-1185">Reference proteome</keyword>
<dbReference type="InterPro" id="IPR002347">
    <property type="entry name" value="SDR_fam"/>
</dbReference>
<reference evidence="2" key="1">
    <citation type="journal article" date="2019" name="Int. J. Syst. Evol. Microbiol.">
        <title>The Global Catalogue of Microorganisms (GCM) 10K type strain sequencing project: providing services to taxonomists for standard genome sequencing and annotation.</title>
        <authorList>
            <consortium name="The Broad Institute Genomics Platform"/>
            <consortium name="The Broad Institute Genome Sequencing Center for Infectious Disease"/>
            <person name="Wu L."/>
            <person name="Ma J."/>
        </authorList>
    </citation>
    <scope>NUCLEOTIDE SEQUENCE [LARGE SCALE GENOMIC DNA]</scope>
    <source>
        <strain evidence="2">CCM 8749</strain>
    </source>
</reference>
<dbReference type="InterPro" id="IPR052184">
    <property type="entry name" value="SDR_enzymes"/>
</dbReference>
<dbReference type="Pfam" id="PF00106">
    <property type="entry name" value="adh_short"/>
    <property type="match status" value="1"/>
</dbReference>
<evidence type="ECO:0000313" key="1">
    <source>
        <dbReference type="EMBL" id="MFC5988543.1"/>
    </source>
</evidence>
<gene>
    <name evidence="1" type="ORF">ACFPXP_19240</name>
</gene>
<dbReference type="PRINTS" id="PR00081">
    <property type="entry name" value="GDHRDH"/>
</dbReference>
<dbReference type="EMBL" id="JBHSQV010000182">
    <property type="protein sequence ID" value="MFC5988543.1"/>
    <property type="molecule type" value="Genomic_DNA"/>
</dbReference>
<dbReference type="Gene3D" id="3.40.50.720">
    <property type="entry name" value="NAD(P)-binding Rossmann-like Domain"/>
    <property type="match status" value="1"/>
</dbReference>
<dbReference type="RefSeq" id="WP_379896017.1">
    <property type="nucleotide sequence ID" value="NZ_CBCSCT010000011.1"/>
</dbReference>